<evidence type="ECO:0000313" key="2">
    <source>
        <dbReference type="Proteomes" id="UP001168575"/>
    </source>
</evidence>
<organism evidence="1 2">
    <name type="scientific">Phoenicibacter congonensis</name>
    <dbReference type="NCBI Taxonomy" id="1944646"/>
    <lineage>
        <taxon>Bacteria</taxon>
        <taxon>Bacillati</taxon>
        <taxon>Actinomycetota</taxon>
        <taxon>Coriobacteriia</taxon>
        <taxon>Eggerthellales</taxon>
        <taxon>Eggerthellaceae</taxon>
        <taxon>Phoenicibacter</taxon>
    </lineage>
</organism>
<accession>A0AA43RK78</accession>
<dbReference type="AlphaFoldDB" id="A0AA43RK78"/>
<reference evidence="1" key="1">
    <citation type="submission" date="2023-07" db="EMBL/GenBank/DDBJ databases">
        <title>Between Cages and Wild: Unraveling the Impact of Captivity on Animal Microbiomes and Antimicrobial Resistance.</title>
        <authorList>
            <person name="Schmartz G.P."/>
            <person name="Rehner J."/>
            <person name="Schuff M.J."/>
            <person name="Becker S.L."/>
            <person name="Kravczyk M."/>
            <person name="Gurevich A."/>
            <person name="Francke R."/>
            <person name="Mueller R."/>
            <person name="Keller V."/>
            <person name="Keller A."/>
        </authorList>
    </citation>
    <scope>NUCLEOTIDE SEQUENCE</scope>
    <source>
        <strain evidence="1">S12M_St_49</strain>
    </source>
</reference>
<dbReference type="GO" id="GO:0006355">
    <property type="term" value="P:regulation of DNA-templated transcription"/>
    <property type="evidence" value="ECO:0007669"/>
    <property type="project" value="InterPro"/>
</dbReference>
<dbReference type="Proteomes" id="UP001168575">
    <property type="component" value="Unassembled WGS sequence"/>
</dbReference>
<sequence length="118" mass="13634">MDLNEQAQLIEKIRGTFEAHLGEKVHVEQDLGRSRISTHNGTIYQVHPRLFILEVQRKRVPKARMSFQFADILTGIVKVSQNGESLFENYQDLLAVKKEVYDESEYANNDIDDEQIVS</sequence>
<dbReference type="EMBL" id="JAUMVS010000145">
    <property type="protein sequence ID" value="MDO4842341.1"/>
    <property type="molecule type" value="Genomic_DNA"/>
</dbReference>
<comment type="caution">
    <text evidence="1">The sequence shown here is derived from an EMBL/GenBank/DDBJ whole genome shotgun (WGS) entry which is preliminary data.</text>
</comment>
<gene>
    <name evidence="1" type="ORF">Q3982_06670</name>
</gene>
<protein>
    <submittedName>
        <fullName evidence="1">Veg family protein</fullName>
    </submittedName>
</protein>
<name>A0AA43RK78_9ACTN</name>
<dbReference type="Gene3D" id="2.30.30.100">
    <property type="match status" value="1"/>
</dbReference>
<evidence type="ECO:0000313" key="1">
    <source>
        <dbReference type="EMBL" id="MDO4842341.1"/>
    </source>
</evidence>
<dbReference type="InterPro" id="IPR009366">
    <property type="entry name" value="Protein_Veg"/>
</dbReference>
<dbReference type="Pfam" id="PF06257">
    <property type="entry name" value="VEG"/>
    <property type="match status" value="1"/>
</dbReference>
<keyword evidence="2" id="KW-1185">Reference proteome</keyword>
<proteinExistence type="predicted"/>